<evidence type="ECO:0000313" key="1">
    <source>
        <dbReference type="EMBL" id="GMT16734.1"/>
    </source>
</evidence>
<evidence type="ECO:0008006" key="3">
    <source>
        <dbReference type="Google" id="ProtNLM"/>
    </source>
</evidence>
<dbReference type="EMBL" id="BTSY01000002">
    <property type="protein sequence ID" value="GMT16734.1"/>
    <property type="molecule type" value="Genomic_DNA"/>
</dbReference>
<proteinExistence type="predicted"/>
<dbReference type="Proteomes" id="UP001432322">
    <property type="component" value="Unassembled WGS sequence"/>
</dbReference>
<dbReference type="PANTHER" id="PTHR15889:SF2">
    <property type="entry name" value="LARGE RIBOSOMAL SUBUNIT PROTEIN ML37"/>
    <property type="match status" value="1"/>
</dbReference>
<reference evidence="1" key="1">
    <citation type="submission" date="2023-10" db="EMBL/GenBank/DDBJ databases">
        <title>Genome assembly of Pristionchus species.</title>
        <authorList>
            <person name="Yoshida K."/>
            <person name="Sommer R.J."/>
        </authorList>
    </citation>
    <scope>NUCLEOTIDE SEQUENCE</scope>
    <source>
        <strain evidence="1">RS5133</strain>
    </source>
</reference>
<name>A0AAV5VFT9_9BILA</name>
<gene>
    <name evidence="1" type="ORF">PFISCL1PPCAC_8031</name>
</gene>
<protein>
    <recommendedName>
        <fullName evidence="3">Ribosomal protein</fullName>
    </recommendedName>
</protein>
<dbReference type="InterPro" id="IPR052482">
    <property type="entry name" value="mtLSU_mL37"/>
</dbReference>
<organism evidence="1 2">
    <name type="scientific">Pristionchus fissidentatus</name>
    <dbReference type="NCBI Taxonomy" id="1538716"/>
    <lineage>
        <taxon>Eukaryota</taxon>
        <taxon>Metazoa</taxon>
        <taxon>Ecdysozoa</taxon>
        <taxon>Nematoda</taxon>
        <taxon>Chromadorea</taxon>
        <taxon>Rhabditida</taxon>
        <taxon>Rhabditina</taxon>
        <taxon>Diplogasteromorpha</taxon>
        <taxon>Diplogasteroidea</taxon>
        <taxon>Neodiplogasteridae</taxon>
        <taxon>Pristionchus</taxon>
    </lineage>
</organism>
<accession>A0AAV5VFT9</accession>
<sequence length="412" mass="46429">MVFRKYKPVSQWGKQDTRIFKAILNARNARKMPVFRIPDAVKALGVKVHDPTSPGFFDSESVRQIEKEHHSFAQNDITLHPLYIDTPCRLFEGGEPMSDGVDQACVISKAVLRTEFPEEVMKNSLDEIDADKIRDAILHGERYDPTLEKLPRRFDPVLFWVKHPRVHGTPVIKRGNIILDNLFRHIILTAIGREKIKATQIKLNRDEPFSATINSAPCFTQSPLVIRGQPHLTSLSAAQSKPWATKDEVDATSNESIASIAPLSPLIDFSSDHIYNKDSVVARPTESSLSLHSLAWTREQSQKYPWTTEQNAANAVLYTFGAAVAEARRRGEKSLSTSPVVSRGVQLVDGRLDLVAVQLNTLDLSENEQKKNIVWLQKGLRLYKPKPYFEQMEEVADLNVDAVRKLSALFLS</sequence>
<dbReference type="GO" id="GO:0005739">
    <property type="term" value="C:mitochondrion"/>
    <property type="evidence" value="ECO:0007669"/>
    <property type="project" value="TreeGrafter"/>
</dbReference>
<evidence type="ECO:0000313" key="2">
    <source>
        <dbReference type="Proteomes" id="UP001432322"/>
    </source>
</evidence>
<dbReference type="PANTHER" id="PTHR15889">
    <property type="entry name" value="MITOCHONDRIAL RIBOSOMAL PROTEIN L37"/>
    <property type="match status" value="1"/>
</dbReference>
<keyword evidence="2" id="KW-1185">Reference proteome</keyword>
<dbReference type="AlphaFoldDB" id="A0AAV5VFT9"/>
<comment type="caution">
    <text evidence="1">The sequence shown here is derived from an EMBL/GenBank/DDBJ whole genome shotgun (WGS) entry which is preliminary data.</text>
</comment>